<accession>A0A3A4N7E2</accession>
<name>A0A3A4N7E2_ABYX5</name>
<dbReference type="Proteomes" id="UP000265882">
    <property type="component" value="Unassembled WGS sequence"/>
</dbReference>
<evidence type="ECO:0000313" key="1">
    <source>
        <dbReference type="EMBL" id="RJP17623.1"/>
    </source>
</evidence>
<sequence length="70" mass="8185">MHCLSLRSSRLRGEKSSYKNNLKLVTLIGLITHGFLRIKKAMLQLSWTAVKKFKKKEHRIPPGYKPWASY</sequence>
<organism evidence="1 2">
    <name type="scientific">Abyssobacteria bacterium (strain SURF_5)</name>
    <dbReference type="NCBI Taxonomy" id="2093360"/>
    <lineage>
        <taxon>Bacteria</taxon>
        <taxon>Pseudomonadati</taxon>
        <taxon>Candidatus Hydrogenedentota</taxon>
        <taxon>Candidatus Abyssobacteria</taxon>
    </lineage>
</organism>
<reference evidence="1 2" key="1">
    <citation type="journal article" date="2017" name="ISME J.">
        <title>Energy and carbon metabolisms in a deep terrestrial subsurface fluid microbial community.</title>
        <authorList>
            <person name="Momper L."/>
            <person name="Jungbluth S.P."/>
            <person name="Lee M.D."/>
            <person name="Amend J.P."/>
        </authorList>
    </citation>
    <scope>NUCLEOTIDE SEQUENCE [LARGE SCALE GENOMIC DNA]</scope>
    <source>
        <strain evidence="1">SURF_5</strain>
    </source>
</reference>
<dbReference type="AlphaFoldDB" id="A0A3A4N7E2"/>
<comment type="caution">
    <text evidence="1">The sequence shown here is derived from an EMBL/GenBank/DDBJ whole genome shotgun (WGS) entry which is preliminary data.</text>
</comment>
<proteinExistence type="predicted"/>
<protein>
    <submittedName>
        <fullName evidence="1">Uncharacterized protein</fullName>
    </submittedName>
</protein>
<evidence type="ECO:0000313" key="2">
    <source>
        <dbReference type="Proteomes" id="UP000265882"/>
    </source>
</evidence>
<dbReference type="EMBL" id="QZKU01000113">
    <property type="protein sequence ID" value="RJP17623.1"/>
    <property type="molecule type" value="Genomic_DNA"/>
</dbReference>
<gene>
    <name evidence="1" type="ORF">C4520_15970</name>
</gene>